<dbReference type="InterPro" id="IPR039421">
    <property type="entry name" value="Type_1_exporter"/>
</dbReference>
<evidence type="ECO:0000256" key="2">
    <source>
        <dbReference type="ARBA" id="ARBA00022692"/>
    </source>
</evidence>
<name>A0ABP9WIZ0_9MICO</name>
<dbReference type="SMART" id="SM00382">
    <property type="entry name" value="AAA"/>
    <property type="match status" value="1"/>
</dbReference>
<dbReference type="PANTHER" id="PTHR24221">
    <property type="entry name" value="ATP-BINDING CASSETTE SUB-FAMILY B"/>
    <property type="match status" value="1"/>
</dbReference>
<dbReference type="InterPro" id="IPR027417">
    <property type="entry name" value="P-loop_NTPase"/>
</dbReference>
<evidence type="ECO:0000256" key="6">
    <source>
        <dbReference type="ARBA" id="ARBA00023136"/>
    </source>
</evidence>
<evidence type="ECO:0000259" key="8">
    <source>
        <dbReference type="PROSITE" id="PS50893"/>
    </source>
</evidence>
<accession>A0ABP9WIZ0</accession>
<feature type="transmembrane region" description="Helical" evidence="7">
    <location>
        <begin position="255"/>
        <end position="276"/>
    </location>
</feature>
<proteinExistence type="predicted"/>
<reference evidence="10 11" key="1">
    <citation type="submission" date="2024-02" db="EMBL/GenBank/DDBJ databases">
        <title>Lysinimicrobium sediminis NBRC 112286.</title>
        <authorList>
            <person name="Ichikawa N."/>
            <person name="Katano-Makiyama Y."/>
            <person name="Hidaka K."/>
        </authorList>
    </citation>
    <scope>NUCLEOTIDE SEQUENCE [LARGE SCALE GENOMIC DNA]</scope>
    <source>
        <strain evidence="10 11">NBRC 112286</strain>
    </source>
</reference>
<dbReference type="PROSITE" id="PS50929">
    <property type="entry name" value="ABC_TM1F"/>
    <property type="match status" value="1"/>
</dbReference>
<gene>
    <name evidence="10" type="primary">cydD</name>
    <name evidence="10" type="ORF">Lsed01_02261</name>
</gene>
<dbReference type="Proteomes" id="UP001426770">
    <property type="component" value="Unassembled WGS sequence"/>
</dbReference>
<dbReference type="Gene3D" id="1.20.1560.10">
    <property type="entry name" value="ABC transporter type 1, transmembrane domain"/>
    <property type="match status" value="1"/>
</dbReference>
<evidence type="ECO:0000313" key="11">
    <source>
        <dbReference type="Proteomes" id="UP001426770"/>
    </source>
</evidence>
<evidence type="ECO:0000259" key="9">
    <source>
        <dbReference type="PROSITE" id="PS50929"/>
    </source>
</evidence>
<dbReference type="EMBL" id="BAABRR010000013">
    <property type="protein sequence ID" value="GAA5519804.1"/>
    <property type="molecule type" value="Genomic_DNA"/>
</dbReference>
<keyword evidence="2 7" id="KW-0812">Transmembrane</keyword>
<evidence type="ECO:0000313" key="10">
    <source>
        <dbReference type="EMBL" id="GAA5519804.1"/>
    </source>
</evidence>
<feature type="domain" description="ABC transporter" evidence="8">
    <location>
        <begin position="353"/>
        <end position="534"/>
    </location>
</feature>
<dbReference type="InterPro" id="IPR003439">
    <property type="entry name" value="ABC_transporter-like_ATP-bd"/>
</dbReference>
<comment type="subcellular location">
    <subcellularLocation>
        <location evidence="1">Cell membrane</location>
        <topology evidence="1">Multi-pass membrane protein</topology>
    </subcellularLocation>
</comment>
<dbReference type="SUPFAM" id="SSF52540">
    <property type="entry name" value="P-loop containing nucleoside triphosphate hydrolases"/>
    <property type="match status" value="1"/>
</dbReference>
<keyword evidence="3" id="KW-0547">Nucleotide-binding</keyword>
<feature type="transmembrane region" description="Helical" evidence="7">
    <location>
        <begin position="147"/>
        <end position="167"/>
    </location>
</feature>
<dbReference type="Pfam" id="PF00664">
    <property type="entry name" value="ABC_membrane"/>
    <property type="match status" value="1"/>
</dbReference>
<dbReference type="SUPFAM" id="SSF90123">
    <property type="entry name" value="ABC transporter transmembrane region"/>
    <property type="match status" value="1"/>
</dbReference>
<feature type="transmembrane region" description="Helical" evidence="7">
    <location>
        <begin position="20"/>
        <end position="48"/>
    </location>
</feature>
<dbReference type="PROSITE" id="PS50893">
    <property type="entry name" value="ABC_TRANSPORTER_2"/>
    <property type="match status" value="1"/>
</dbReference>
<evidence type="ECO:0000256" key="5">
    <source>
        <dbReference type="ARBA" id="ARBA00022989"/>
    </source>
</evidence>
<dbReference type="Pfam" id="PF00005">
    <property type="entry name" value="ABC_tran"/>
    <property type="match status" value="1"/>
</dbReference>
<dbReference type="PANTHER" id="PTHR24221:SF590">
    <property type="entry name" value="COMPONENT LINKED WITH THE ASSEMBLY OF CYTOCHROME' TRANSPORT TRANSMEMBRANE ATP-BINDING PROTEIN ABC TRANSPORTER CYDD-RELATED"/>
    <property type="match status" value="1"/>
</dbReference>
<organism evidence="10 11">
    <name type="scientific">Demequina sediminis</name>
    <dbReference type="NCBI Taxonomy" id="1930058"/>
    <lineage>
        <taxon>Bacteria</taxon>
        <taxon>Bacillati</taxon>
        <taxon>Actinomycetota</taxon>
        <taxon>Actinomycetes</taxon>
        <taxon>Micrococcales</taxon>
        <taxon>Demequinaceae</taxon>
        <taxon>Demequina</taxon>
    </lineage>
</organism>
<dbReference type="InterPro" id="IPR011527">
    <property type="entry name" value="ABC1_TM_dom"/>
</dbReference>
<feature type="transmembrane region" description="Helical" evidence="7">
    <location>
        <begin position="173"/>
        <end position="196"/>
    </location>
</feature>
<dbReference type="GO" id="GO:0005524">
    <property type="term" value="F:ATP binding"/>
    <property type="evidence" value="ECO:0007669"/>
    <property type="project" value="UniProtKB-KW"/>
</dbReference>
<evidence type="ECO:0000256" key="4">
    <source>
        <dbReference type="ARBA" id="ARBA00022840"/>
    </source>
</evidence>
<dbReference type="InterPro" id="IPR003593">
    <property type="entry name" value="AAA+_ATPase"/>
</dbReference>
<dbReference type="CDD" id="cd18584">
    <property type="entry name" value="ABC_6TM_AarD_CydD"/>
    <property type="match status" value="1"/>
</dbReference>
<keyword evidence="5 7" id="KW-1133">Transmembrane helix</keyword>
<dbReference type="RefSeq" id="WP_286215511.1">
    <property type="nucleotide sequence ID" value="NZ_AP027736.1"/>
</dbReference>
<protein>
    <submittedName>
        <fullName evidence="10">ATP-binding/permease protein CydD</fullName>
    </submittedName>
</protein>
<keyword evidence="11" id="KW-1185">Reference proteome</keyword>
<dbReference type="InterPro" id="IPR036640">
    <property type="entry name" value="ABC1_TM_sf"/>
</dbReference>
<evidence type="ECO:0000256" key="1">
    <source>
        <dbReference type="ARBA" id="ARBA00004651"/>
    </source>
</evidence>
<dbReference type="Gene3D" id="3.40.50.300">
    <property type="entry name" value="P-loop containing nucleotide triphosphate hydrolases"/>
    <property type="match status" value="2"/>
</dbReference>
<evidence type="ECO:0000256" key="3">
    <source>
        <dbReference type="ARBA" id="ARBA00022741"/>
    </source>
</evidence>
<feature type="transmembrane region" description="Helical" evidence="7">
    <location>
        <begin position="68"/>
        <end position="89"/>
    </location>
</feature>
<feature type="domain" description="ABC transmembrane type-1" evidence="9">
    <location>
        <begin position="20"/>
        <end position="318"/>
    </location>
</feature>
<comment type="caution">
    <text evidence="10">The sequence shown here is derived from an EMBL/GenBank/DDBJ whole genome shotgun (WGS) entry which is preliminary data.</text>
</comment>
<sequence>MRPLDPRLVRRIGPARRHIIVTAGLGFLTALLILVQALLIARLLAPVLSPTPLTDDGLRWWGGVVPESARTLATGLTALAVIVALRTALTWLQERLAHRAGVQVVSQLREMVVAHVATLGPRWAAGGRTADIATLVTRGLDDLLPYFVRYLPQLALAVTVTPVMMVVVLGLDWLSAVIVIATLPLVPVFMVLVGLLTQERSARHLEAMQRLGTRTLDLIEGLPTLKALGRERGPAARVRELGDAQRRATMGSLRIAFLSGMVLELLTTLAVAIVAVTMGFRLIAGDIGIETALAVLVLAPEVYLPVRNVGTHFHASADGLAAADAAFTLLDESDPTHVRASLGEAPDPRGRELRVDGLSVATPDGARLAPAALSFTAAPGAITVLRGPNGEGKSTALLALTGLLAPDEGTVAVGDTPVLRDDAAVALDGWLAHVAWVPQRPDLGPAGRTLSLGQRQRRALSRAFDSGRAIVLLDEPTSHLDRESRAEVIAAIRSLADSGATVVVATHEPEVVAAADAMVEVTGALTSTVEPANTGEDAS</sequence>
<keyword evidence="6 7" id="KW-0472">Membrane</keyword>
<keyword evidence="4 10" id="KW-0067">ATP-binding</keyword>
<evidence type="ECO:0000256" key="7">
    <source>
        <dbReference type="SAM" id="Phobius"/>
    </source>
</evidence>